<proteinExistence type="predicted"/>
<dbReference type="EMBL" id="JACIJG010000003">
    <property type="protein sequence ID" value="MBB5701227.1"/>
    <property type="molecule type" value="Genomic_DNA"/>
</dbReference>
<evidence type="ECO:0000313" key="2">
    <source>
        <dbReference type="Proteomes" id="UP000555546"/>
    </source>
</evidence>
<comment type="caution">
    <text evidence="1">The sequence shown here is derived from an EMBL/GenBank/DDBJ whole genome shotgun (WGS) entry which is preliminary data.</text>
</comment>
<sequence length="97" mass="10979">MRKATDEIWLPCLNYRFAVGRDRHGHWVVCDTQGMVGGVFRDRASAVKFAVDESEGYPGQVFCVPDTQPLGINAIFGRRRRWSKILGRAVHARTPGY</sequence>
<gene>
    <name evidence="1" type="ORF">FHS76_001076</name>
</gene>
<dbReference type="AlphaFoldDB" id="A0A7W9AVJ0"/>
<name>A0A7W9AVJ0_9HYPH</name>
<evidence type="ECO:0000313" key="1">
    <source>
        <dbReference type="EMBL" id="MBB5701227.1"/>
    </source>
</evidence>
<keyword evidence="2" id="KW-1185">Reference proteome</keyword>
<accession>A0A7W9AVJ0</accession>
<organism evidence="1 2">
    <name type="scientific">Brucella daejeonensis</name>
    <dbReference type="NCBI Taxonomy" id="659015"/>
    <lineage>
        <taxon>Bacteria</taxon>
        <taxon>Pseudomonadati</taxon>
        <taxon>Pseudomonadota</taxon>
        <taxon>Alphaproteobacteria</taxon>
        <taxon>Hyphomicrobiales</taxon>
        <taxon>Brucellaceae</taxon>
        <taxon>Brucella/Ochrobactrum group</taxon>
        <taxon>Brucella</taxon>
    </lineage>
</organism>
<dbReference type="Proteomes" id="UP000555546">
    <property type="component" value="Unassembled WGS sequence"/>
</dbReference>
<dbReference type="RefSeq" id="WP_183649059.1">
    <property type="nucleotide sequence ID" value="NZ_JACIJG010000003.1"/>
</dbReference>
<protein>
    <submittedName>
        <fullName evidence="1">Uncharacterized protein</fullName>
    </submittedName>
</protein>
<reference evidence="1 2" key="1">
    <citation type="submission" date="2020-08" db="EMBL/GenBank/DDBJ databases">
        <title>Genomic Encyclopedia of Type Strains, Phase IV (KMG-IV): sequencing the most valuable type-strain genomes for metagenomic binning, comparative biology and taxonomic classification.</title>
        <authorList>
            <person name="Goeker M."/>
        </authorList>
    </citation>
    <scope>NUCLEOTIDE SEQUENCE [LARGE SCALE GENOMIC DNA]</scope>
    <source>
        <strain evidence="1 2">DSM 26944</strain>
    </source>
</reference>